<keyword evidence="2 4" id="KW-0560">Oxidoreductase</keyword>
<accession>A0A1F8DPQ3</accession>
<comment type="similarity">
    <text evidence="1 4">Belongs to the D-isomer specific 2-hydroxyacid dehydrogenase family.</text>
</comment>
<keyword evidence="3" id="KW-0520">NAD</keyword>
<dbReference type="Proteomes" id="UP000177029">
    <property type="component" value="Unassembled WGS sequence"/>
</dbReference>
<dbReference type="GO" id="GO:0051287">
    <property type="term" value="F:NAD binding"/>
    <property type="evidence" value="ECO:0007669"/>
    <property type="project" value="InterPro"/>
</dbReference>
<organism evidence="7 8">
    <name type="scientific">Candidatus Wolfebacteria bacterium RIFCSPHIGHO2_01_FULL_48_22</name>
    <dbReference type="NCBI Taxonomy" id="1802555"/>
    <lineage>
        <taxon>Bacteria</taxon>
        <taxon>Candidatus Wolfeibacteriota</taxon>
    </lineage>
</organism>
<dbReference type="InterPro" id="IPR029753">
    <property type="entry name" value="D-isomer_DH_CS"/>
</dbReference>
<dbReference type="PANTHER" id="PTHR43026">
    <property type="entry name" value="2-HYDROXYACID DEHYDROGENASE HOMOLOG 1-RELATED"/>
    <property type="match status" value="1"/>
</dbReference>
<evidence type="ECO:0000259" key="6">
    <source>
        <dbReference type="Pfam" id="PF02826"/>
    </source>
</evidence>
<sequence>MANIALFHISGWEREYLTKKLTDAGHSVDVYDHSLDAEHLPDKRDYEVLSVFVGSAVTPDVIDAFGSVKLITTRSTGYDHVDIAHARQKGISVGYVPHYGENTVAEFAMGLLLTLSRKLYLGIDRIKETAQFSYEGLEGFDLKGKTVGVIGTGRIGKHFIQMLKGFDARVVAYDVYPNKELAAELGYTMVSLDELYAASDIISLHCPCTPKTTHLLNKEAFSKMKKGVVLINTARGALIQTEALVAALQNGTVAGAGLDVLEEEGVASDEMGYVMHGGSLDKARTMLANHILMDHPNVVITPHNAFNTKEAKTRILDADFENITSFLTSSVPAFPVKI</sequence>
<reference evidence="7 8" key="1">
    <citation type="journal article" date="2016" name="Nat. Commun.">
        <title>Thousands of microbial genomes shed light on interconnected biogeochemical processes in an aquifer system.</title>
        <authorList>
            <person name="Anantharaman K."/>
            <person name="Brown C.T."/>
            <person name="Hug L.A."/>
            <person name="Sharon I."/>
            <person name="Castelle C.J."/>
            <person name="Probst A.J."/>
            <person name="Thomas B.C."/>
            <person name="Singh A."/>
            <person name="Wilkins M.J."/>
            <person name="Karaoz U."/>
            <person name="Brodie E.L."/>
            <person name="Williams K.H."/>
            <person name="Hubbard S.S."/>
            <person name="Banfield J.F."/>
        </authorList>
    </citation>
    <scope>NUCLEOTIDE SEQUENCE [LARGE SCALE GENOMIC DNA]</scope>
</reference>
<dbReference type="InterPro" id="IPR036291">
    <property type="entry name" value="NAD(P)-bd_dom_sf"/>
</dbReference>
<dbReference type="Pfam" id="PF00389">
    <property type="entry name" value="2-Hacid_dh"/>
    <property type="match status" value="1"/>
</dbReference>
<dbReference type="SUPFAM" id="SSF52283">
    <property type="entry name" value="Formate/glycerate dehydrogenase catalytic domain-like"/>
    <property type="match status" value="1"/>
</dbReference>
<dbReference type="Gene3D" id="3.40.50.720">
    <property type="entry name" value="NAD(P)-binding Rossmann-like Domain"/>
    <property type="match status" value="2"/>
</dbReference>
<dbReference type="InterPro" id="IPR006139">
    <property type="entry name" value="D-isomer_2_OHA_DH_cat_dom"/>
</dbReference>
<feature type="domain" description="D-isomer specific 2-hydroxyacid dehydrogenase catalytic" evidence="5">
    <location>
        <begin position="15"/>
        <end position="336"/>
    </location>
</feature>
<dbReference type="STRING" id="1802555.A2755_03615"/>
<evidence type="ECO:0000259" key="5">
    <source>
        <dbReference type="Pfam" id="PF00389"/>
    </source>
</evidence>
<dbReference type="PROSITE" id="PS00670">
    <property type="entry name" value="D_2_HYDROXYACID_DH_2"/>
    <property type="match status" value="1"/>
</dbReference>
<dbReference type="InterPro" id="IPR029752">
    <property type="entry name" value="D-isomer_DH_CS1"/>
</dbReference>
<dbReference type="PANTHER" id="PTHR43026:SF1">
    <property type="entry name" value="2-HYDROXYACID DEHYDROGENASE HOMOLOG 1-RELATED"/>
    <property type="match status" value="1"/>
</dbReference>
<evidence type="ECO:0000313" key="7">
    <source>
        <dbReference type="EMBL" id="OGM90613.1"/>
    </source>
</evidence>
<gene>
    <name evidence="7" type="ORF">A2755_03615</name>
</gene>
<dbReference type="GO" id="GO:0008720">
    <property type="term" value="F:D-lactate dehydrogenase (NAD+) activity"/>
    <property type="evidence" value="ECO:0007669"/>
    <property type="project" value="TreeGrafter"/>
</dbReference>
<evidence type="ECO:0000313" key="8">
    <source>
        <dbReference type="Proteomes" id="UP000177029"/>
    </source>
</evidence>
<evidence type="ECO:0000256" key="2">
    <source>
        <dbReference type="ARBA" id="ARBA00023002"/>
    </source>
</evidence>
<proteinExistence type="inferred from homology"/>
<evidence type="ECO:0008006" key="9">
    <source>
        <dbReference type="Google" id="ProtNLM"/>
    </source>
</evidence>
<dbReference type="AlphaFoldDB" id="A0A1F8DPQ3"/>
<dbReference type="SUPFAM" id="SSF51735">
    <property type="entry name" value="NAD(P)-binding Rossmann-fold domains"/>
    <property type="match status" value="1"/>
</dbReference>
<evidence type="ECO:0000256" key="1">
    <source>
        <dbReference type="ARBA" id="ARBA00005854"/>
    </source>
</evidence>
<dbReference type="PROSITE" id="PS00065">
    <property type="entry name" value="D_2_HYDROXYACID_DH_1"/>
    <property type="match status" value="1"/>
</dbReference>
<evidence type="ECO:0000256" key="3">
    <source>
        <dbReference type="ARBA" id="ARBA00023027"/>
    </source>
</evidence>
<name>A0A1F8DPQ3_9BACT</name>
<dbReference type="InterPro" id="IPR058205">
    <property type="entry name" value="D-LDH-like"/>
</dbReference>
<comment type="caution">
    <text evidence="7">The sequence shown here is derived from an EMBL/GenBank/DDBJ whole genome shotgun (WGS) entry which is preliminary data.</text>
</comment>
<dbReference type="Pfam" id="PF02826">
    <property type="entry name" value="2-Hacid_dh_C"/>
    <property type="match status" value="1"/>
</dbReference>
<evidence type="ECO:0000256" key="4">
    <source>
        <dbReference type="RuleBase" id="RU003719"/>
    </source>
</evidence>
<protein>
    <recommendedName>
        <fullName evidence="9">Hydroxyacid dehydrogenase</fullName>
    </recommendedName>
</protein>
<feature type="domain" description="D-isomer specific 2-hydroxyacid dehydrogenase NAD-binding" evidence="6">
    <location>
        <begin position="109"/>
        <end position="305"/>
    </location>
</feature>
<dbReference type="EMBL" id="MGIP01000019">
    <property type="protein sequence ID" value="OGM90613.1"/>
    <property type="molecule type" value="Genomic_DNA"/>
</dbReference>
<dbReference type="InterPro" id="IPR006140">
    <property type="entry name" value="D-isomer_DH_NAD-bd"/>
</dbReference>